<dbReference type="InterPro" id="IPR003593">
    <property type="entry name" value="AAA+_ATPase"/>
</dbReference>
<dbReference type="InterPro" id="IPR014001">
    <property type="entry name" value="Helicase_ATP-bd"/>
</dbReference>
<comment type="similarity">
    <text evidence="5">Belongs to the DEAD box helicase family. DEAH subfamily. PRP16 sub-subfamily.</text>
</comment>
<dbReference type="VEuPathDB" id="MicrosporidiaDB:NEDG_02147"/>
<dbReference type="Gene3D" id="3.40.50.300">
    <property type="entry name" value="P-loop containing nucleotide triphosphate hydrolases"/>
    <property type="match status" value="2"/>
</dbReference>
<evidence type="ECO:0000259" key="8">
    <source>
        <dbReference type="PROSITE" id="PS51194"/>
    </source>
</evidence>
<dbReference type="STRING" id="1805483.A0A177EFL7"/>
<keyword evidence="2" id="KW-0378">Hydrolase</keyword>
<evidence type="ECO:0000256" key="6">
    <source>
        <dbReference type="SAM" id="MobiDB-lite"/>
    </source>
</evidence>
<dbReference type="PANTHER" id="PTHR18934">
    <property type="entry name" value="ATP-DEPENDENT RNA HELICASE"/>
    <property type="match status" value="1"/>
</dbReference>
<proteinExistence type="inferred from homology"/>
<evidence type="ECO:0000256" key="1">
    <source>
        <dbReference type="ARBA" id="ARBA00022741"/>
    </source>
</evidence>
<protein>
    <submittedName>
        <fullName evidence="9">Pre-mRNA-splicing factor ATP-dependent RNA helicase DHX38/PRP16</fullName>
    </submittedName>
</protein>
<dbReference type="GO" id="GO:0004386">
    <property type="term" value="F:helicase activity"/>
    <property type="evidence" value="ECO:0007669"/>
    <property type="project" value="UniProtKB-KW"/>
</dbReference>
<dbReference type="InterPro" id="IPR027417">
    <property type="entry name" value="P-loop_NTPase"/>
</dbReference>
<evidence type="ECO:0000256" key="2">
    <source>
        <dbReference type="ARBA" id="ARBA00022801"/>
    </source>
</evidence>
<feature type="region of interest" description="Disordered" evidence="6">
    <location>
        <begin position="71"/>
        <end position="97"/>
    </location>
</feature>
<organism evidence="9 10">
    <name type="scientific">Nematocida displodere</name>
    <dbReference type="NCBI Taxonomy" id="1805483"/>
    <lineage>
        <taxon>Eukaryota</taxon>
        <taxon>Fungi</taxon>
        <taxon>Fungi incertae sedis</taxon>
        <taxon>Microsporidia</taxon>
        <taxon>Nematocida</taxon>
    </lineage>
</organism>
<evidence type="ECO:0000256" key="5">
    <source>
        <dbReference type="ARBA" id="ARBA00038040"/>
    </source>
</evidence>
<feature type="domain" description="Helicase C-terminal" evidence="8">
    <location>
        <begin position="284"/>
        <end position="448"/>
    </location>
</feature>
<dbReference type="Pfam" id="PF00270">
    <property type="entry name" value="DEAD"/>
    <property type="match status" value="1"/>
</dbReference>
<dbReference type="GO" id="GO:0003723">
    <property type="term" value="F:RNA binding"/>
    <property type="evidence" value="ECO:0007669"/>
    <property type="project" value="TreeGrafter"/>
</dbReference>
<dbReference type="EMBL" id="LTDL01000025">
    <property type="protein sequence ID" value="OAG30753.1"/>
    <property type="molecule type" value="Genomic_DNA"/>
</dbReference>
<feature type="compositionally biased region" description="Low complexity" evidence="6">
    <location>
        <begin position="20"/>
        <end position="33"/>
    </location>
</feature>
<evidence type="ECO:0000313" key="9">
    <source>
        <dbReference type="EMBL" id="OAG30753.1"/>
    </source>
</evidence>
<feature type="region of interest" description="Disordered" evidence="6">
    <location>
        <begin position="1"/>
        <end position="37"/>
    </location>
</feature>
<dbReference type="SUPFAM" id="SSF52540">
    <property type="entry name" value="P-loop containing nucleoside triphosphate hydrolases"/>
    <property type="match status" value="1"/>
</dbReference>
<dbReference type="InterPro" id="IPR007502">
    <property type="entry name" value="Helicase-assoc_dom"/>
</dbReference>
<accession>A0A177EFL7</accession>
<dbReference type="InterPro" id="IPR011545">
    <property type="entry name" value="DEAD/DEAH_box_helicase_dom"/>
</dbReference>
<dbReference type="Proteomes" id="UP000185944">
    <property type="component" value="Unassembled WGS sequence"/>
</dbReference>
<evidence type="ECO:0000313" key="10">
    <source>
        <dbReference type="Proteomes" id="UP000185944"/>
    </source>
</evidence>
<dbReference type="RefSeq" id="XP_067544758.1">
    <property type="nucleotide sequence ID" value="XM_067689565.1"/>
</dbReference>
<dbReference type="SMART" id="SM00490">
    <property type="entry name" value="HELICc"/>
    <property type="match status" value="1"/>
</dbReference>
<evidence type="ECO:0000259" key="7">
    <source>
        <dbReference type="PROSITE" id="PS51192"/>
    </source>
</evidence>
<dbReference type="InterPro" id="IPR001650">
    <property type="entry name" value="Helicase_C-like"/>
</dbReference>
<feature type="domain" description="Helicase ATP-binding" evidence="7">
    <location>
        <begin position="108"/>
        <end position="264"/>
    </location>
</feature>
<feature type="compositionally biased region" description="Polar residues" evidence="6">
    <location>
        <begin position="73"/>
        <end position="84"/>
    </location>
</feature>
<keyword evidence="1" id="KW-0547">Nucleotide-binding</keyword>
<comment type="caution">
    <text evidence="9">The sequence shown here is derived from an EMBL/GenBank/DDBJ whole genome shotgun (WGS) entry which is preliminary data.</text>
</comment>
<evidence type="ECO:0000256" key="4">
    <source>
        <dbReference type="ARBA" id="ARBA00022840"/>
    </source>
</evidence>
<dbReference type="SMART" id="SM00382">
    <property type="entry name" value="AAA"/>
    <property type="match status" value="1"/>
</dbReference>
<reference evidence="9 10" key="1">
    <citation type="submission" date="2016-02" db="EMBL/GenBank/DDBJ databases">
        <title>Discovery of a natural microsporidian pathogen with a broad tissue tropism in Caenorhabditis elegans.</title>
        <authorList>
            <person name="Luallen R.J."/>
            <person name="Reinke A.W."/>
            <person name="Tong L."/>
            <person name="Botts M.R."/>
            <person name="Felix M.-A."/>
            <person name="Troemel E.R."/>
        </authorList>
    </citation>
    <scope>NUCLEOTIDE SEQUENCE [LARGE SCALE GENOMIC DNA]</scope>
    <source>
        <strain evidence="9 10">JUm2807</strain>
    </source>
</reference>
<name>A0A177EFL7_9MICR</name>
<sequence length="688" mass="76163">MQLPKKLEERGTRKRKREYAYPSAAHSAPIAPATVSPEHKTSSFFGTHLDQQCFGALQTLSIYAKYLLPPPTATTRHNPQTLKHPQTPQAPQAPQNPKYAQLPTEEIVGALQDNRVVMISGGTGTGKTTQIPKVLLKALAPKGLICSTQPRRIAAVSVAKHMQKQLGGSVGYSVRFSEEKAEKIKYVTEGILLREIQHDPSLSSYTVVIIDEVHERTIESQLLLKYVIPLTRTRKDLYCVIMSATITQDLIQEIGLFPIVELPSSTHTVAVEYLPKPTEDYIKSTTDKVLELAGTATGNILVFLTGIEDITVCYNILKQKLSMRLCVLYSKLSLQQQMSILSESAPQCILSTNIAETSITIPNIHYVIDSGMYKEMVYCPDTNTREMVVLPVQRPQAEQRRGRTGRTNSGVCFRMYTEAAYLSFHKSTISKLRTDNPECFILNALHLRIPLPNTPRIKATLAVLIQHRIVEEYSGPLGNLCLRITRIGRKVLQMPLSSVHSLFLLEGLARGCAWEVAGVLGMLDVFGDKYADLLHGMPERVLNRESDHLTLLGIYTAHSKQELQLTAQASPKHAKTLRQRLGQVDKIVQQLCAIAQIPNHPGAGSAKNVISALTASHTLSVAERIGSIYRDRRSGIDSVLSPQSLVFKSGKCPRYVVFNEILTITKTSLTIVTALKEMPNLPPADTSL</sequence>
<dbReference type="GeneID" id="93648497"/>
<dbReference type="PANTHER" id="PTHR18934:SF91">
    <property type="entry name" value="PRE-MRNA-SPLICING FACTOR ATP-DEPENDENT RNA HELICASE PRP16"/>
    <property type="match status" value="1"/>
</dbReference>
<dbReference type="CDD" id="cd17917">
    <property type="entry name" value="DEXHc_RHA-like"/>
    <property type="match status" value="1"/>
</dbReference>
<dbReference type="CDD" id="cd18791">
    <property type="entry name" value="SF2_C_RHA"/>
    <property type="match status" value="1"/>
</dbReference>
<feature type="compositionally biased region" description="Low complexity" evidence="6">
    <location>
        <begin position="85"/>
        <end position="97"/>
    </location>
</feature>
<dbReference type="SMART" id="SM00847">
    <property type="entry name" value="HA2"/>
    <property type="match status" value="1"/>
</dbReference>
<keyword evidence="10" id="KW-1185">Reference proteome</keyword>
<dbReference type="PROSITE" id="PS51192">
    <property type="entry name" value="HELICASE_ATP_BIND_1"/>
    <property type="match status" value="1"/>
</dbReference>
<dbReference type="GO" id="GO:0005524">
    <property type="term" value="F:ATP binding"/>
    <property type="evidence" value="ECO:0007669"/>
    <property type="project" value="UniProtKB-KW"/>
</dbReference>
<dbReference type="PROSITE" id="PS51194">
    <property type="entry name" value="HELICASE_CTER"/>
    <property type="match status" value="1"/>
</dbReference>
<feature type="compositionally biased region" description="Basic and acidic residues" evidence="6">
    <location>
        <begin position="1"/>
        <end position="11"/>
    </location>
</feature>
<keyword evidence="3 9" id="KW-0347">Helicase</keyword>
<dbReference type="SMART" id="SM00487">
    <property type="entry name" value="DEXDc"/>
    <property type="match status" value="1"/>
</dbReference>
<keyword evidence="4" id="KW-0067">ATP-binding</keyword>
<dbReference type="OrthoDB" id="10253254at2759"/>
<dbReference type="AlphaFoldDB" id="A0A177EFL7"/>
<evidence type="ECO:0000256" key="3">
    <source>
        <dbReference type="ARBA" id="ARBA00022806"/>
    </source>
</evidence>
<dbReference type="Pfam" id="PF00271">
    <property type="entry name" value="Helicase_C"/>
    <property type="match status" value="1"/>
</dbReference>
<gene>
    <name evidence="9" type="ORF">NEDG_02147</name>
</gene>
<dbReference type="GO" id="GO:0016787">
    <property type="term" value="F:hydrolase activity"/>
    <property type="evidence" value="ECO:0007669"/>
    <property type="project" value="UniProtKB-KW"/>
</dbReference>